<evidence type="ECO:0000313" key="9">
    <source>
        <dbReference type="EMBL" id="RVW98951.1"/>
    </source>
</evidence>
<dbReference type="Gene3D" id="3.30.420.10">
    <property type="entry name" value="Ribonuclease H-like superfamily/Ribonuclease H"/>
    <property type="match status" value="1"/>
</dbReference>
<evidence type="ECO:0000259" key="8">
    <source>
        <dbReference type="Pfam" id="PF17919"/>
    </source>
</evidence>
<evidence type="ECO:0000259" key="7">
    <source>
        <dbReference type="Pfam" id="PF00078"/>
    </source>
</evidence>
<keyword evidence="4" id="KW-0255">Endonuclease</keyword>
<name>A0A438IQJ8_VITVI</name>
<dbReference type="Proteomes" id="UP000288805">
    <property type="component" value="Unassembled WGS sequence"/>
</dbReference>
<dbReference type="CDD" id="cd09274">
    <property type="entry name" value="RNase_HI_RT_Ty3"/>
    <property type="match status" value="1"/>
</dbReference>
<keyword evidence="4" id="KW-0378">Hydrolase</keyword>
<protein>
    <submittedName>
        <fullName evidence="9">Retrovirus-related Pol polyprotein from transposon 17.6</fullName>
    </submittedName>
</protein>
<dbReference type="GO" id="GO:0016779">
    <property type="term" value="F:nucleotidyltransferase activity"/>
    <property type="evidence" value="ECO:0007669"/>
    <property type="project" value="UniProtKB-KW"/>
</dbReference>
<dbReference type="Pfam" id="PF17919">
    <property type="entry name" value="RT_RNaseH_2"/>
    <property type="match status" value="1"/>
</dbReference>
<evidence type="ECO:0000256" key="2">
    <source>
        <dbReference type="ARBA" id="ARBA00022695"/>
    </source>
</evidence>
<dbReference type="EMBL" id="QGNW01000090">
    <property type="protein sequence ID" value="RVW98951.1"/>
    <property type="molecule type" value="Genomic_DNA"/>
</dbReference>
<keyword evidence="3" id="KW-0540">Nuclease</keyword>
<keyword evidence="2" id="KW-0548">Nucleotidyltransferase</keyword>
<evidence type="ECO:0000256" key="6">
    <source>
        <dbReference type="SAM" id="MobiDB-lite"/>
    </source>
</evidence>
<dbReference type="InterPro" id="IPR041577">
    <property type="entry name" value="RT_RNaseH_2"/>
</dbReference>
<dbReference type="InterPro" id="IPR043502">
    <property type="entry name" value="DNA/RNA_pol_sf"/>
</dbReference>
<dbReference type="SUPFAM" id="SSF53098">
    <property type="entry name" value="Ribonuclease H-like"/>
    <property type="match status" value="1"/>
</dbReference>
<reference evidence="9 10" key="1">
    <citation type="journal article" date="2018" name="PLoS Genet.">
        <title>Population sequencing reveals clonal diversity and ancestral inbreeding in the grapevine cultivar Chardonnay.</title>
        <authorList>
            <person name="Roach M.J."/>
            <person name="Johnson D.L."/>
            <person name="Bohlmann J."/>
            <person name="van Vuuren H.J."/>
            <person name="Jones S.J."/>
            <person name="Pretorius I.S."/>
            <person name="Schmidt S.A."/>
            <person name="Borneman A.R."/>
        </authorList>
    </citation>
    <scope>NUCLEOTIDE SEQUENCE [LARGE SCALE GENOMIC DNA]</scope>
    <source>
        <strain evidence="10">cv. Chardonnay</strain>
        <tissue evidence="9">Leaf</tissue>
    </source>
</reference>
<feature type="compositionally biased region" description="Pro residues" evidence="6">
    <location>
        <begin position="1356"/>
        <end position="1374"/>
    </location>
</feature>
<evidence type="ECO:0000256" key="4">
    <source>
        <dbReference type="ARBA" id="ARBA00022759"/>
    </source>
</evidence>
<dbReference type="InterPro" id="IPR012337">
    <property type="entry name" value="RNaseH-like_sf"/>
</dbReference>
<dbReference type="PANTHER" id="PTHR37984">
    <property type="entry name" value="PROTEIN CBG26694"/>
    <property type="match status" value="1"/>
</dbReference>
<dbReference type="InterPro" id="IPR050951">
    <property type="entry name" value="Retrovirus_Pol_polyprotein"/>
</dbReference>
<dbReference type="GO" id="GO:0004519">
    <property type="term" value="F:endonuclease activity"/>
    <property type="evidence" value="ECO:0007669"/>
    <property type="project" value="UniProtKB-KW"/>
</dbReference>
<feature type="region of interest" description="Disordered" evidence="6">
    <location>
        <begin position="309"/>
        <end position="392"/>
    </location>
</feature>
<dbReference type="SUPFAM" id="SSF56672">
    <property type="entry name" value="DNA/RNA polymerases"/>
    <property type="match status" value="1"/>
</dbReference>
<evidence type="ECO:0000256" key="5">
    <source>
        <dbReference type="ARBA" id="ARBA00023268"/>
    </source>
</evidence>
<organism evidence="9 10">
    <name type="scientific">Vitis vinifera</name>
    <name type="common">Grape</name>
    <dbReference type="NCBI Taxonomy" id="29760"/>
    <lineage>
        <taxon>Eukaryota</taxon>
        <taxon>Viridiplantae</taxon>
        <taxon>Streptophyta</taxon>
        <taxon>Embryophyta</taxon>
        <taxon>Tracheophyta</taxon>
        <taxon>Spermatophyta</taxon>
        <taxon>Magnoliopsida</taxon>
        <taxon>eudicotyledons</taxon>
        <taxon>Gunneridae</taxon>
        <taxon>Pentapetalae</taxon>
        <taxon>rosids</taxon>
        <taxon>Vitales</taxon>
        <taxon>Vitaceae</taxon>
        <taxon>Viteae</taxon>
        <taxon>Vitis</taxon>
    </lineage>
</organism>
<feature type="domain" description="Reverse transcriptase/retrotransposon-derived protein RNase H-like" evidence="8">
    <location>
        <begin position="962"/>
        <end position="1018"/>
    </location>
</feature>
<dbReference type="Pfam" id="PF00078">
    <property type="entry name" value="RVT_1"/>
    <property type="match status" value="1"/>
</dbReference>
<feature type="compositionally biased region" description="Pro residues" evidence="6">
    <location>
        <begin position="1408"/>
        <end position="1438"/>
    </location>
</feature>
<gene>
    <name evidence="9" type="primary">pol_209</name>
    <name evidence="9" type="ORF">CK203_033748</name>
</gene>
<keyword evidence="1" id="KW-0808">Transferase</keyword>
<comment type="caution">
    <text evidence="9">The sequence shown here is derived from an EMBL/GenBank/DDBJ whole genome shotgun (WGS) entry which is preliminary data.</text>
</comment>
<dbReference type="InterPro" id="IPR000477">
    <property type="entry name" value="RT_dom"/>
</dbReference>
<feature type="compositionally biased region" description="Low complexity" evidence="6">
    <location>
        <begin position="1340"/>
        <end position="1355"/>
    </location>
</feature>
<evidence type="ECO:0000256" key="1">
    <source>
        <dbReference type="ARBA" id="ARBA00022679"/>
    </source>
</evidence>
<feature type="domain" description="Reverse transcriptase" evidence="7">
    <location>
        <begin position="760"/>
        <end position="923"/>
    </location>
</feature>
<dbReference type="InterPro" id="IPR021109">
    <property type="entry name" value="Peptidase_aspartic_dom_sf"/>
</dbReference>
<dbReference type="CDD" id="cd01647">
    <property type="entry name" value="RT_LTR"/>
    <property type="match status" value="1"/>
</dbReference>
<sequence length="1789" mass="203967">MPKWIRDSGGRLVKCDTPQRRELEVILNIMEATPEDQHSHQGRQDNLNEFRSMRDRMHPPRMSAPSCIVPPTEQLVIRPYLVPLLPTFHGMESENLYAHIKEFEDVCNTFQEGGASIDLMRLKLFPFTLKLAAMIRRLEELELKRIHEVQAVAEAPVQVKLCPNCQSYEHLVEECPVIPTEREMFRDQSNVVGQFRPNNNAPYGNTYNSSWRNYPNFSWKARATQYQQPDPPSQQSSSIEQAIANLNKVMGDFIEKQEATNARVDKKIDRMESMLNKRMDGMQNDMNQKFDNIQYSISRLTNLNTLQEKGRFPSQPHQNPKGVHEVESQEGESSQVKDVKALITLRSGKKIEQPAPKPHVEKEEEIKKGKEMEDKESEISEEKKDSDSTRKVIPEKELLKEELLKKSTSPPFPQALHGKKGIRNAAEILEVLRQVKVNIPLLDMIKQVPTYAKFLKDLCTIKRGLTVNKKAFLTEQVSAILQCKSPLKYKDPGSPTISVMIGGKVVEKALLDLGASVNLLPYSVYKQLGLGELKPTAITLSLADRSVKIPRGAISCNFKSIINYRNGLMQLTFGNMTLDLNIFYMSKKQITPEKKKVQRAIWRKIEGILPLFNKEEEAAVEKEIPKLNLKPLPMELKYTYLEANNQCPVVISSSLTSHQENGLMEVLRRCKKAIGWQISDLKGISPLVCTHHIYMEEEAKAIRQFQRRLNPHLQEVVRAEVLKLLQAGIIYPISDSPWVSPTQVVPKKSGITVIQNEKGEEITTRLTSGWRVCIDYRKLNAVTRKDHFPLPFIDQVLERVSGHPFYCFLDGYSGYFQIEIDLADQEKTTFTCPFGTYAYRRMPFGLCNAPATFQRCMLSIFSDMVERIMEVFMDDITVYGGTFEECLVNLEVVLHRCIEKDLVLNWEKCHFMVRQGIVLGHIISEKGIEVDKAKVELIVKLPSPTTMKGVRQFLGHAGFYRRCQNSFDQLKKFLTTTPIVRAPNWQLPFELMCDASDFAIGAVLGQREDGKPYVIYYAMGSFIIVFTDHSALKYLLTKQDAKARLIRWILLLQEFDLQIKDKKGVENVVADHLSRVVLKFLKENIFSRFGVPKAIISDGDFRAIELANREIKNILMKVVNSNRKDWSIRLHDSLWAYRTAYKTILGMSPIVLSMAGEKRFLDLNEMEELRNNAYINSKVAKQRMKKWHDQLISNKEFQEGRRVLMNDTRLHIFPGKLKSRWIGPFIIHRKSLRGYFAAAKAIWHTSATSQYSSIHFAAAKRIAKWKSVISHQRSHSAGYFAIAKVVLAHECHFAAQELSFRSYETHCEVAAKMAFCCEISVLAPFSRPVRFFTKPRRPSLRSPSPISNAGQSSAPKPSPSRPNPPRVKPVPPKPPARRYLTRSGGRPLQKKPRVESSEPIDLTDQSPEPSPIPSPVQTPVSSPVPSPSPLPVPSPVPSSAPQEKSQEPQAPLPEPQIQAETALEEVIRRPMLPQPPIEGNLDCRTRAFHSELCFDLAAFRVRPKLAQSFQLLRRYHMEQLLAPRDFFYPRIATDFYQSMTTKEVRNPTLIHFTIDGRHGILGARHITEALQIPFEPTQFDNFRAWANPTELEMTQRRGVLLEALYKMSEGFFFGPHHLIMAALLYFEEKVHRKKLQRADCIPFLFPRLLCQILEHLGYPSKPQLERKRICREPFTLDKWNNMTAYKVDQPGQPQPAARRASPRHIPKGITVAAPAIPRAPPAAPASSQPSTSAEPRMAIPISEYRELCRALETLTASQSNLAQEMAAIRACQEQMLASQAQQAAILRQL</sequence>
<dbReference type="InterPro" id="IPR036397">
    <property type="entry name" value="RNaseH_sf"/>
</dbReference>
<dbReference type="InterPro" id="IPR043128">
    <property type="entry name" value="Rev_trsase/Diguanyl_cyclase"/>
</dbReference>
<accession>A0A438IQJ8</accession>
<evidence type="ECO:0000256" key="3">
    <source>
        <dbReference type="ARBA" id="ARBA00022722"/>
    </source>
</evidence>
<dbReference type="Gene3D" id="3.30.70.270">
    <property type="match status" value="2"/>
</dbReference>
<feature type="region of interest" description="Disordered" evidence="6">
    <location>
        <begin position="1334"/>
        <end position="1454"/>
    </location>
</feature>
<feature type="compositionally biased region" description="Basic and acidic residues" evidence="6">
    <location>
        <begin position="358"/>
        <end position="392"/>
    </location>
</feature>
<dbReference type="PANTHER" id="PTHR37984:SF5">
    <property type="entry name" value="PROTEIN NYNRIN-LIKE"/>
    <property type="match status" value="1"/>
</dbReference>
<evidence type="ECO:0000313" key="10">
    <source>
        <dbReference type="Proteomes" id="UP000288805"/>
    </source>
</evidence>
<dbReference type="GO" id="GO:0003676">
    <property type="term" value="F:nucleic acid binding"/>
    <property type="evidence" value="ECO:0007669"/>
    <property type="project" value="InterPro"/>
</dbReference>
<dbReference type="Gene3D" id="2.40.70.10">
    <property type="entry name" value="Acid Proteases"/>
    <property type="match status" value="1"/>
</dbReference>
<keyword evidence="5" id="KW-0511">Multifunctional enzyme</keyword>
<dbReference type="Gene3D" id="3.10.10.10">
    <property type="entry name" value="HIV Type 1 Reverse Transcriptase, subunit A, domain 1"/>
    <property type="match status" value="1"/>
</dbReference>
<proteinExistence type="predicted"/>
<dbReference type="CDD" id="cd00303">
    <property type="entry name" value="retropepsin_like"/>
    <property type="match status" value="1"/>
</dbReference>